<proteinExistence type="predicted"/>
<keyword evidence="4" id="KW-1185">Reference proteome</keyword>
<feature type="coiled-coil region" evidence="1">
    <location>
        <begin position="727"/>
        <end position="785"/>
    </location>
</feature>
<keyword evidence="1" id="KW-0175">Coiled coil</keyword>
<organism evidence="3 4">
    <name type="scientific">Massilia varians</name>
    <dbReference type="NCBI Taxonomy" id="457921"/>
    <lineage>
        <taxon>Bacteria</taxon>
        <taxon>Pseudomonadati</taxon>
        <taxon>Pseudomonadota</taxon>
        <taxon>Betaproteobacteria</taxon>
        <taxon>Burkholderiales</taxon>
        <taxon>Oxalobacteraceae</taxon>
        <taxon>Telluria group</taxon>
        <taxon>Massilia</taxon>
    </lineage>
</organism>
<dbReference type="GO" id="GO:0005524">
    <property type="term" value="F:ATP binding"/>
    <property type="evidence" value="ECO:0007669"/>
    <property type="project" value="UniProtKB-KW"/>
</dbReference>
<reference evidence="3" key="1">
    <citation type="submission" date="2022-11" db="EMBL/GenBank/DDBJ databases">
        <title>Isolation and characterization of PLA-degrading bacterium Massilia sp. from Antarctic soil.</title>
        <authorList>
            <person name="Sato K."/>
            <person name="Gomez-Fuentes C."/>
            <person name="Ahmad S.A."/>
            <person name="Zulkharnain A."/>
        </authorList>
    </citation>
    <scope>NUCLEOTIDE SEQUENCE</scope>
    <source>
        <strain evidence="3">N-3</strain>
    </source>
</reference>
<protein>
    <submittedName>
        <fullName evidence="3">ATP-binding protein</fullName>
    </submittedName>
</protein>
<dbReference type="SUPFAM" id="SSF52540">
    <property type="entry name" value="P-loop containing nucleoside triphosphate hydrolases"/>
    <property type="match status" value="1"/>
</dbReference>
<feature type="region of interest" description="Disordered" evidence="2">
    <location>
        <begin position="1"/>
        <end position="25"/>
    </location>
</feature>
<evidence type="ECO:0000256" key="1">
    <source>
        <dbReference type="SAM" id="Coils"/>
    </source>
</evidence>
<dbReference type="EMBL" id="AP026966">
    <property type="protein sequence ID" value="BDT57472.1"/>
    <property type="molecule type" value="Genomic_DNA"/>
</dbReference>
<sequence length="1158" mass="131127">MNAVPESDPSAQPSPSQLDLADPGDAIPDAVAHARLDAAPAPLIADGAGRAGFRLHRFEVYNWGTFHQRVWRMHPGGDNMLLTGDIGSGKSTLVDALTTLLVPHNKISYNKAAGADARERSLRTYVLGHYKSERGDTGMTARAVPLRDHHSYSVLLGEFRNEGFEQSVTLAQVFWLKDPRGQPERFYVVADASLAIAEHFAGFGTDIAHLRKRLRGIAGVTLFDSFPPYGAEFRRRFGIASEQAMDLFNQTVSMKSVGNLTEFVREHMLEPFPVQARIDALIAHFDDLNRAHEAVLKAQAQIDALLPLTADCDRHAALAQSVDELRACRDALRSWFAGLKAALLDKRIAHLEADHERSTGKLVQLQELLRAQRRTRDDLTAAISANGGNRIEQIRNEIARLDITRQEKSARADKYSLIAGAVGLPGALDTDTFDANRRAVAQGQAKCIAQRDERSNRLTEAGVTVRELRRLHGDLTSELESLRQRRSNVPRQMLMVRDALCEALSIPADKLPFAGELIQVREEAQSWEGAAERLLHAFGLSLLVPEAYYAQVAAWTDRTHLGARLVYYRVRPSVTAERRPAHPQSLIHKLALQPDSPFYPWLEAELARRFDYACCDSMDQFRREQRAITPNGQVKAGGERHEKDDRHQIGDRTRYVLGWTNEAKIAALAKQERDLATRIHAHAQQIRTLKEEVEQWNKLHGLWQQLAVYGDFAELDWKPLVTEIDQLEREQRELAASSDLLRTLQEQLQELDEALAETEAQHGAAAKVEATMAEKLHQARFLREESGQVAAAIDDVRRASLEPRLEALRTEALGEHALTVESADNRERDMREFLQGRIDAEGKKIERLRDAIISAMQNYVVAWPLDVREVDVNIEAASEFRRMLQALQADDLPRFASRFKELLNENTIREIAGFQSQLKRERETIRERIDTINTSLHAIDYNPNRYIALEAEPSLDADLRDFQHDLRSCTEGALTGAPDEEYTETKFLQVRRIIERFRGREGSAEMDKRWTRKVTDVRNWFVFSASERWREDGREHEHYSDAGGKSGGQKEKLAYTVLAASLAYQFGLEWDVVRSRSFRFVVIDEAFGRGSDESARYGLELFRRMNLQLLIVTPLQKIHIIEPYVAGLGFVHSEEGRQSMLRYLSIEEFRAEREARSG</sequence>
<dbReference type="Gene3D" id="3.40.50.300">
    <property type="entry name" value="P-loop containing nucleotide triphosphate hydrolases"/>
    <property type="match status" value="1"/>
</dbReference>
<feature type="coiled-coil region" evidence="1">
    <location>
        <begin position="348"/>
        <end position="411"/>
    </location>
</feature>
<dbReference type="Pfam" id="PF13555">
    <property type="entry name" value="AAA_29"/>
    <property type="match status" value="1"/>
</dbReference>
<evidence type="ECO:0000313" key="3">
    <source>
        <dbReference type="EMBL" id="BDT57472.1"/>
    </source>
</evidence>
<dbReference type="Pfam" id="PF13558">
    <property type="entry name" value="SbcC_Walker_B"/>
    <property type="match status" value="1"/>
</dbReference>
<evidence type="ECO:0000256" key="2">
    <source>
        <dbReference type="SAM" id="MobiDB-lite"/>
    </source>
</evidence>
<dbReference type="InterPro" id="IPR027417">
    <property type="entry name" value="P-loop_NTPase"/>
</dbReference>
<dbReference type="Proteomes" id="UP001163336">
    <property type="component" value="Chromosome"/>
</dbReference>
<evidence type="ECO:0000313" key="4">
    <source>
        <dbReference type="Proteomes" id="UP001163336"/>
    </source>
</evidence>
<keyword evidence="3" id="KW-0547">Nucleotide-binding</keyword>
<keyword evidence="3" id="KW-0067">ATP-binding</keyword>
<accession>A0ABM8C2R7</accession>
<dbReference type="RefSeq" id="WP_281912765.1">
    <property type="nucleotide sequence ID" value="NZ_AP026966.1"/>
</dbReference>
<name>A0ABM8C2R7_9BURK</name>
<gene>
    <name evidence="3" type="ORF">MasN3_09660</name>
</gene>